<dbReference type="Proteomes" id="UP000266677">
    <property type="component" value="Unassembled WGS sequence"/>
</dbReference>
<evidence type="ECO:0000313" key="2">
    <source>
        <dbReference type="EMBL" id="RJO75330.1"/>
    </source>
</evidence>
<dbReference type="AlphaFoldDB" id="A0A3A4KQN3"/>
<accession>A0A3A4KQN3</accession>
<keyword evidence="3" id="KW-1185">Reference proteome</keyword>
<reference evidence="2 3" key="1">
    <citation type="submission" date="2018-09" db="EMBL/GenBank/DDBJ databases">
        <title>YIM PH21274 draft genome.</title>
        <authorList>
            <person name="Miao C."/>
        </authorList>
    </citation>
    <scope>NUCLEOTIDE SEQUENCE [LARGE SCALE GENOMIC DNA]</scope>
    <source>
        <strain evidence="2 3">YIM PH 21724</strain>
    </source>
</reference>
<sequence length="413" mass="44557">MLRSFQVSNHRSLAGAQELRAGRGNGVVAVPVTAVHGAAAAGKTNLVDALAGMRAAVLESVSGWDPYAGPVRTPHRGFPDRPSEFVADFVAEGAPYTYGFRLAQAEVAAEWLYAHPRARKRIVFERNGDQVRVGPMFEAARYGVAAVAPLVRPNALLLSLAGQLYAEALAPAYRWFESMLEVQYGPVAAEQVAHRLGAHLSKSPENAARLLVLLRASGLGIEDLLLAEPDPRYADHLRELDADIAATGAQLDLCANSPGHAERLLREHGVTEVLLDRELTNLRAARDALYARMVDRRGVGLSLVHAGVDAAFDIAEESTATLSLLRLLPTVLDALDGGKVLVVDDIGTQLPVEETDRLIQLFQNPQTNARGAQLIFTTGDRAVIDRSNGRSPRTATAVWRIRRGDGVSELTRV</sequence>
<dbReference type="GO" id="GO:0005524">
    <property type="term" value="F:ATP binding"/>
    <property type="evidence" value="ECO:0007669"/>
    <property type="project" value="UniProtKB-KW"/>
</dbReference>
<keyword evidence="2" id="KW-0547">Nucleotide-binding</keyword>
<name>A0A3A4KQN3_9NOCA</name>
<dbReference type="EMBL" id="QZFU01000019">
    <property type="protein sequence ID" value="RJO75330.1"/>
    <property type="molecule type" value="Genomic_DNA"/>
</dbReference>
<dbReference type="InterPro" id="IPR027417">
    <property type="entry name" value="P-loop_NTPase"/>
</dbReference>
<organism evidence="2 3">
    <name type="scientific">Nocardia panacis</name>
    <dbReference type="NCBI Taxonomy" id="2340916"/>
    <lineage>
        <taxon>Bacteria</taxon>
        <taxon>Bacillati</taxon>
        <taxon>Actinomycetota</taxon>
        <taxon>Actinomycetes</taxon>
        <taxon>Mycobacteriales</taxon>
        <taxon>Nocardiaceae</taxon>
        <taxon>Nocardia</taxon>
    </lineage>
</organism>
<keyword evidence="2" id="KW-0067">ATP-binding</keyword>
<gene>
    <name evidence="2" type="ORF">D5S18_16615</name>
</gene>
<evidence type="ECO:0000313" key="3">
    <source>
        <dbReference type="Proteomes" id="UP000266677"/>
    </source>
</evidence>
<dbReference type="OrthoDB" id="9809324at2"/>
<dbReference type="Pfam" id="PF13304">
    <property type="entry name" value="AAA_21"/>
    <property type="match status" value="1"/>
</dbReference>
<dbReference type="InterPro" id="IPR003959">
    <property type="entry name" value="ATPase_AAA_core"/>
</dbReference>
<feature type="domain" description="ATPase AAA-type core" evidence="1">
    <location>
        <begin position="32"/>
        <end position="378"/>
    </location>
</feature>
<protein>
    <submittedName>
        <fullName evidence="2">ATP-binding protein</fullName>
    </submittedName>
</protein>
<evidence type="ECO:0000259" key="1">
    <source>
        <dbReference type="Pfam" id="PF13304"/>
    </source>
</evidence>
<dbReference type="GO" id="GO:0016887">
    <property type="term" value="F:ATP hydrolysis activity"/>
    <property type="evidence" value="ECO:0007669"/>
    <property type="project" value="InterPro"/>
</dbReference>
<dbReference type="SUPFAM" id="SSF52540">
    <property type="entry name" value="P-loop containing nucleoside triphosphate hydrolases"/>
    <property type="match status" value="1"/>
</dbReference>
<proteinExistence type="predicted"/>
<comment type="caution">
    <text evidence="2">The sequence shown here is derived from an EMBL/GenBank/DDBJ whole genome shotgun (WGS) entry which is preliminary data.</text>
</comment>